<evidence type="ECO:0000313" key="5">
    <source>
        <dbReference type="Proteomes" id="UP000070700"/>
    </source>
</evidence>
<dbReference type="KEGG" id="psco:LY89DRAFT_626713"/>
<evidence type="ECO:0000256" key="1">
    <source>
        <dbReference type="ARBA" id="ARBA00022737"/>
    </source>
</evidence>
<dbReference type="Proteomes" id="UP000070700">
    <property type="component" value="Unassembled WGS sequence"/>
</dbReference>
<dbReference type="InterPro" id="IPR011990">
    <property type="entry name" value="TPR-like_helical_dom_sf"/>
</dbReference>
<name>A0A132BD10_MOLSC</name>
<dbReference type="RefSeq" id="XP_018064623.1">
    <property type="nucleotide sequence ID" value="XM_018211119.1"/>
</dbReference>
<dbReference type="SUPFAM" id="SSF48452">
    <property type="entry name" value="TPR-like"/>
    <property type="match status" value="1"/>
</dbReference>
<dbReference type="PROSITE" id="PS51375">
    <property type="entry name" value="PPR"/>
    <property type="match status" value="1"/>
</dbReference>
<evidence type="ECO:0000256" key="3">
    <source>
        <dbReference type="SAM" id="MobiDB-lite"/>
    </source>
</evidence>
<evidence type="ECO:0000313" key="4">
    <source>
        <dbReference type="EMBL" id="KUJ10268.1"/>
    </source>
</evidence>
<dbReference type="Pfam" id="PF13041">
    <property type="entry name" value="PPR_2"/>
    <property type="match status" value="1"/>
</dbReference>
<feature type="region of interest" description="Disordered" evidence="3">
    <location>
        <begin position="873"/>
        <end position="895"/>
    </location>
</feature>
<dbReference type="NCBIfam" id="TIGR00756">
    <property type="entry name" value="PPR"/>
    <property type="match status" value="1"/>
</dbReference>
<dbReference type="Gene3D" id="1.25.40.10">
    <property type="entry name" value="Tetratricopeptide repeat domain"/>
    <property type="match status" value="2"/>
</dbReference>
<dbReference type="STRING" id="149040.A0A132BD10"/>
<dbReference type="AlphaFoldDB" id="A0A132BD10"/>
<reference evidence="4 5" key="1">
    <citation type="submission" date="2015-10" db="EMBL/GenBank/DDBJ databases">
        <title>Full genome of DAOMC 229536 Phialocephala scopiformis, a fungal endophyte of spruce producing the potent anti-insectan compound rugulosin.</title>
        <authorList>
            <consortium name="DOE Joint Genome Institute"/>
            <person name="Walker A.K."/>
            <person name="Frasz S.L."/>
            <person name="Seifert K.A."/>
            <person name="Miller J.D."/>
            <person name="Mondo S.J."/>
            <person name="Labutti K."/>
            <person name="Lipzen A."/>
            <person name="Dockter R."/>
            <person name="Kennedy M."/>
            <person name="Grigoriev I.V."/>
            <person name="Spatafora J.W."/>
        </authorList>
    </citation>
    <scope>NUCLEOTIDE SEQUENCE [LARGE SCALE GENOMIC DNA]</scope>
    <source>
        <strain evidence="4 5">CBS 120377</strain>
    </source>
</reference>
<dbReference type="InterPro" id="IPR002885">
    <property type="entry name" value="PPR_rpt"/>
</dbReference>
<dbReference type="Pfam" id="PF01535">
    <property type="entry name" value="PPR"/>
    <property type="match status" value="1"/>
</dbReference>
<dbReference type="Pfam" id="PF13812">
    <property type="entry name" value="PPR_3"/>
    <property type="match status" value="1"/>
</dbReference>
<dbReference type="GeneID" id="28820845"/>
<keyword evidence="1" id="KW-0677">Repeat</keyword>
<dbReference type="OrthoDB" id="185373at2759"/>
<dbReference type="PANTHER" id="PTHR47942">
    <property type="entry name" value="TETRATRICOPEPTIDE REPEAT (TPR)-LIKE SUPERFAMILY PROTEIN-RELATED"/>
    <property type="match status" value="1"/>
</dbReference>
<evidence type="ECO:0008006" key="6">
    <source>
        <dbReference type="Google" id="ProtNLM"/>
    </source>
</evidence>
<sequence length="1067" mass="122633">MLERTAGCLESGSLRRLLPASRKSLKSCRTLHSGFWAHGGGDLELSPFWAALVQATTPAPAEQEEVPSTSRSLTGHTGILLDFLYPAGTLNFLRQYSNWSLDRQDGRWARYGGARISQRQYTSSAKDNMPDTTVVFTPMQKEAKTSTKDSNTSTDDDNIDMLVRKMSLNRTTDFEEAWRQYLLLPSDEQYIFRPQLMLYLSPSDRPLDAERVIDIFENLGEEQKTKSMYRLVVRSFLRMRNLADAMRLHHMAIEKLAIPAGSEELLAYLFENGSWTRAMSLWEDVTKVEAQRSNQAYNIYGVLDEHPNFATQVFELVEDVNRRQGIESSDPEMTSRLLEFAAELVQRALLSTTAFKPYKFGSLLQILQKWKLDKPVVYVQAMHMLLDLNQSKLAVQCYRHARRENASFSRQALTQLLKIFCDHHNVLGMKQILDDFFRIYGRPSWYAYKLCLQEFAAKGDARTVHALWEQYITRFTSDSPYGVMSGADFAPILHVHATRGELHEVIKWFGKMQTVYRVRPVILCWNILLNAYGKVQDYEGAYACFEELLNDSTCRPTHWTIGTMMGICTQQGDIDRTIELYMLAENLGIDKSLAMLDNLVLCHIQDDDIEQAEKICVQGLSMQLQGTRTRMWNNLLVAYAQRRDLNNVNRVLQRMSEAGIDYDLYTYSALMQALCMVKQPDRAYQILREVMPEAGIRATNFHYAVVMGGFVANGEPKKAFYVQNRMLKGGLRDSGSTKLIALKAGLAKDEKMFIDGTPQEVMQRAMQMFQDAMATMDTEDIVAVPKKGAARYSMDVAYPSMFYSYVMHILASSSDTASVDQLYAEFMSILPESRQEHTPLQVMSALMFAKLRDEDHNSVEECWRLSLAQAKERGQPLPPISTGSPEHHSNEPPLSPHKIVPAHRYDISKHVYLYLDSLAMQNKITTMIETVDGVIEDGFFLDNRTWNHYIQLLSQKYSYKLAFQHCEQKLMDNWTGWQMIRWQAPVRNRLPFDLRNLRKQSKHLRPIHITLLYLARSLLDIQSMAAESRSTEVLLDDIRHSCPKTVKAIETMPRTDTEIERRILREW</sequence>
<feature type="repeat" description="PPR" evidence="2">
    <location>
        <begin position="663"/>
        <end position="698"/>
    </location>
</feature>
<proteinExistence type="predicted"/>
<accession>A0A132BD10</accession>
<evidence type="ECO:0000256" key="2">
    <source>
        <dbReference type="PROSITE-ProRule" id="PRU00708"/>
    </source>
</evidence>
<organism evidence="4 5">
    <name type="scientific">Mollisia scopiformis</name>
    <name type="common">Conifer needle endophyte fungus</name>
    <name type="synonym">Phialocephala scopiformis</name>
    <dbReference type="NCBI Taxonomy" id="149040"/>
    <lineage>
        <taxon>Eukaryota</taxon>
        <taxon>Fungi</taxon>
        <taxon>Dikarya</taxon>
        <taxon>Ascomycota</taxon>
        <taxon>Pezizomycotina</taxon>
        <taxon>Leotiomycetes</taxon>
        <taxon>Helotiales</taxon>
        <taxon>Mollisiaceae</taxon>
        <taxon>Mollisia</taxon>
    </lineage>
</organism>
<gene>
    <name evidence="4" type="ORF">LY89DRAFT_626713</name>
</gene>
<keyword evidence="5" id="KW-1185">Reference proteome</keyword>
<protein>
    <recommendedName>
        <fullName evidence="6">Pentacotripeptide-repeat region of PRORP domain-containing protein</fullName>
    </recommendedName>
</protein>
<dbReference type="EMBL" id="KQ947429">
    <property type="protein sequence ID" value="KUJ10268.1"/>
    <property type="molecule type" value="Genomic_DNA"/>
</dbReference>
<dbReference type="InParanoid" id="A0A132BD10"/>
<dbReference type="InterPro" id="IPR051222">
    <property type="entry name" value="PPR/CCM1_RNA-binding"/>
</dbReference>